<dbReference type="PRINTS" id="PR00081">
    <property type="entry name" value="GDHRDH"/>
</dbReference>
<keyword evidence="6" id="KW-1185">Reference proteome</keyword>
<dbReference type="PANTHER" id="PTHR42879:SF2">
    <property type="entry name" value="3-OXOACYL-[ACYL-CARRIER-PROTEIN] REDUCTASE FABG"/>
    <property type="match status" value="1"/>
</dbReference>
<feature type="domain" description="Ketoreductase" evidence="4">
    <location>
        <begin position="14"/>
        <end position="191"/>
    </location>
</feature>
<dbReference type="SMART" id="SM00822">
    <property type="entry name" value="PKS_KR"/>
    <property type="match status" value="1"/>
</dbReference>
<evidence type="ECO:0000259" key="4">
    <source>
        <dbReference type="SMART" id="SM00822"/>
    </source>
</evidence>
<reference evidence="5 6" key="1">
    <citation type="submission" date="2016-10" db="EMBL/GenBank/DDBJ databases">
        <authorList>
            <person name="de Groot N.N."/>
        </authorList>
    </citation>
    <scope>NUCLEOTIDE SEQUENCE [LARGE SCALE GENOMIC DNA]</scope>
    <source>
        <strain evidence="5 6">DSM 43794</strain>
    </source>
</reference>
<dbReference type="Proteomes" id="UP000217103">
    <property type="component" value="Unassembled WGS sequence"/>
</dbReference>
<dbReference type="PANTHER" id="PTHR42879">
    <property type="entry name" value="3-OXOACYL-(ACYL-CARRIER-PROTEIN) REDUCTASE"/>
    <property type="match status" value="1"/>
</dbReference>
<gene>
    <name evidence="5" type="ORF">SAMN04489764_4212</name>
</gene>
<dbReference type="GO" id="GO:0016491">
    <property type="term" value="F:oxidoreductase activity"/>
    <property type="evidence" value="ECO:0007669"/>
    <property type="project" value="UniProtKB-KW"/>
</dbReference>
<dbReference type="RefSeq" id="WP_093261262.1">
    <property type="nucleotide sequence ID" value="NZ_FNKK01000002.1"/>
</dbReference>
<dbReference type="GO" id="GO:0032787">
    <property type="term" value="P:monocarboxylic acid metabolic process"/>
    <property type="evidence" value="ECO:0007669"/>
    <property type="project" value="UniProtKB-ARBA"/>
</dbReference>
<evidence type="ECO:0000256" key="3">
    <source>
        <dbReference type="RuleBase" id="RU000363"/>
    </source>
</evidence>
<evidence type="ECO:0000256" key="2">
    <source>
        <dbReference type="ARBA" id="ARBA00023002"/>
    </source>
</evidence>
<accession>A0A1H1HAB3</accession>
<evidence type="ECO:0000313" key="5">
    <source>
        <dbReference type="EMBL" id="SDR22360.1"/>
    </source>
</evidence>
<keyword evidence="2" id="KW-0560">Oxidoreductase</keyword>
<dbReference type="OrthoDB" id="7064009at2"/>
<dbReference type="Pfam" id="PF00106">
    <property type="entry name" value="adh_short"/>
    <property type="match status" value="1"/>
</dbReference>
<dbReference type="STRING" id="35622.SAMN04489764_4212"/>
<proteinExistence type="inferred from homology"/>
<evidence type="ECO:0000313" key="6">
    <source>
        <dbReference type="Proteomes" id="UP000217103"/>
    </source>
</evidence>
<sequence>MSDKPVSGPRPDRPVALVTGASGDLGRVLAMELDALGCRVAVHYNSSEAQAKAVAEKLRNDSIVVRGDVASWEDVAEMYRQICDGLGPVDVLVNNSAIRKDALMAMQSPQEWRQVIDTNLVGTFHTSRVAVPHMLRQRWGRIINIVSPSGLIATAGQTAYSASKAGVIGLTRTLAAECGRRGVTVNALSPGFMVTNMTKNLPAHVMENIREKAPIPRFGTTEEMAHAVRLFLDSDYMTGQVISIDGGVSIT</sequence>
<dbReference type="InterPro" id="IPR036291">
    <property type="entry name" value="NAD(P)-bd_dom_sf"/>
</dbReference>
<dbReference type="FunFam" id="3.40.50.720:FF:000173">
    <property type="entry name" value="3-oxoacyl-[acyl-carrier protein] reductase"/>
    <property type="match status" value="1"/>
</dbReference>
<comment type="similarity">
    <text evidence="1 3">Belongs to the short-chain dehydrogenases/reductases (SDR) family.</text>
</comment>
<dbReference type="PRINTS" id="PR00080">
    <property type="entry name" value="SDRFAMILY"/>
</dbReference>
<organism evidence="5 6">
    <name type="scientific">Thermostaphylospora chromogena</name>
    <dbReference type="NCBI Taxonomy" id="35622"/>
    <lineage>
        <taxon>Bacteria</taxon>
        <taxon>Bacillati</taxon>
        <taxon>Actinomycetota</taxon>
        <taxon>Actinomycetes</taxon>
        <taxon>Streptosporangiales</taxon>
        <taxon>Thermomonosporaceae</taxon>
        <taxon>Thermostaphylospora</taxon>
    </lineage>
</organism>
<dbReference type="InterPro" id="IPR057326">
    <property type="entry name" value="KR_dom"/>
</dbReference>
<evidence type="ECO:0000256" key="1">
    <source>
        <dbReference type="ARBA" id="ARBA00006484"/>
    </source>
</evidence>
<dbReference type="Gene3D" id="3.40.50.720">
    <property type="entry name" value="NAD(P)-binding Rossmann-like Domain"/>
    <property type="match status" value="1"/>
</dbReference>
<protein>
    <submittedName>
        <fullName evidence="5">3-oxoacyl-[acyl-carrier-protein] reductase</fullName>
    </submittedName>
</protein>
<dbReference type="PROSITE" id="PS00061">
    <property type="entry name" value="ADH_SHORT"/>
    <property type="match status" value="1"/>
</dbReference>
<dbReference type="SUPFAM" id="SSF51735">
    <property type="entry name" value="NAD(P)-binding Rossmann-fold domains"/>
    <property type="match status" value="1"/>
</dbReference>
<dbReference type="AlphaFoldDB" id="A0A1H1HAB3"/>
<dbReference type="InterPro" id="IPR020904">
    <property type="entry name" value="Sc_DH/Rdtase_CS"/>
</dbReference>
<dbReference type="InterPro" id="IPR050259">
    <property type="entry name" value="SDR"/>
</dbReference>
<dbReference type="EMBL" id="FNKK01000002">
    <property type="protein sequence ID" value="SDR22360.1"/>
    <property type="molecule type" value="Genomic_DNA"/>
</dbReference>
<name>A0A1H1HAB3_9ACTN</name>
<dbReference type="InterPro" id="IPR002347">
    <property type="entry name" value="SDR_fam"/>
</dbReference>